<name>A0A0D8L688_MORMO</name>
<comment type="caution">
    <text evidence="1">The sequence shown here is derived from an EMBL/GenBank/DDBJ whole genome shotgun (WGS) entry which is preliminary data.</text>
</comment>
<sequence length="85" mass="9673">MGSTIAVTARCTRTQEYRGRKAHIIRIFRVSGYLCECKVTAGLFRCISVVRHVSPEMHYIIFRSAGQMWSDILPDDKKGLAPIMQ</sequence>
<dbReference type="Proteomes" id="UP000032582">
    <property type="component" value="Unassembled WGS sequence"/>
</dbReference>
<dbReference type="AlphaFoldDB" id="A0A0D8L688"/>
<protein>
    <submittedName>
        <fullName evidence="1">Uncharacterized protein</fullName>
    </submittedName>
</protein>
<evidence type="ECO:0000313" key="1">
    <source>
        <dbReference type="EMBL" id="KJF77357.1"/>
    </source>
</evidence>
<proteinExistence type="predicted"/>
<evidence type="ECO:0000313" key="2">
    <source>
        <dbReference type="Proteomes" id="UP000032582"/>
    </source>
</evidence>
<dbReference type="EMBL" id="JZSH01000156">
    <property type="protein sequence ID" value="KJF77357.1"/>
    <property type="molecule type" value="Genomic_DNA"/>
</dbReference>
<gene>
    <name evidence="1" type="ORF">UA45_13180</name>
</gene>
<organism evidence="1 2">
    <name type="scientific">Morganella morganii</name>
    <name type="common">Proteus morganii</name>
    <dbReference type="NCBI Taxonomy" id="582"/>
    <lineage>
        <taxon>Bacteria</taxon>
        <taxon>Pseudomonadati</taxon>
        <taxon>Pseudomonadota</taxon>
        <taxon>Gammaproteobacteria</taxon>
        <taxon>Enterobacterales</taxon>
        <taxon>Morganellaceae</taxon>
        <taxon>Morganella</taxon>
    </lineage>
</organism>
<dbReference type="PATRIC" id="fig|582.24.peg.4163"/>
<accession>A0A0D8L688</accession>
<reference evidence="1 2" key="1">
    <citation type="submission" date="2015-02" db="EMBL/GenBank/DDBJ databases">
        <title>Whole genome shotgun sequencing of cultured foodborne pathogen.</title>
        <authorList>
            <person name="Timme R."/>
            <person name="Allard M.W."/>
            <person name="Strain E."/>
            <person name="Evans P.S."/>
            <person name="Brown E."/>
        </authorList>
    </citation>
    <scope>NUCLEOTIDE SEQUENCE [LARGE SCALE GENOMIC DNA]</scope>
    <source>
        <strain evidence="1 2">GCSL-TSO-24</strain>
    </source>
</reference>